<dbReference type="Proteomes" id="UP001060085">
    <property type="component" value="Linkage Group LG01"/>
</dbReference>
<evidence type="ECO:0000313" key="1">
    <source>
        <dbReference type="EMBL" id="KAI5682994.1"/>
    </source>
</evidence>
<organism evidence="1 2">
    <name type="scientific">Catharanthus roseus</name>
    <name type="common">Madagascar periwinkle</name>
    <name type="synonym">Vinca rosea</name>
    <dbReference type="NCBI Taxonomy" id="4058"/>
    <lineage>
        <taxon>Eukaryota</taxon>
        <taxon>Viridiplantae</taxon>
        <taxon>Streptophyta</taxon>
        <taxon>Embryophyta</taxon>
        <taxon>Tracheophyta</taxon>
        <taxon>Spermatophyta</taxon>
        <taxon>Magnoliopsida</taxon>
        <taxon>eudicotyledons</taxon>
        <taxon>Gunneridae</taxon>
        <taxon>Pentapetalae</taxon>
        <taxon>asterids</taxon>
        <taxon>lamiids</taxon>
        <taxon>Gentianales</taxon>
        <taxon>Apocynaceae</taxon>
        <taxon>Rauvolfioideae</taxon>
        <taxon>Vinceae</taxon>
        <taxon>Catharanthinae</taxon>
        <taxon>Catharanthus</taxon>
    </lineage>
</organism>
<sequence>MTVSIHPISSDPRCDMVPKDEPDIGSSNKISFLNKNPFFDLFHLLQDRNQGGYMLYHDFESEERFQEMVDLFTLTIIEPDLVYHKEFVFSIDSYGLDKKQFLNEILVIIRQRGQNQIKGHCGGEDSSAICRPSRLVPSCQLVPKAKDIFSHMKLGSCYSISSFSSITSRGKACHKVSPAIPKEQVPGIHPRGSVPEPIFNAKANGLPI</sequence>
<proteinExistence type="predicted"/>
<comment type="caution">
    <text evidence="1">The sequence shown here is derived from an EMBL/GenBank/DDBJ whole genome shotgun (WGS) entry which is preliminary data.</text>
</comment>
<evidence type="ECO:0000313" key="2">
    <source>
        <dbReference type="Proteomes" id="UP001060085"/>
    </source>
</evidence>
<gene>
    <name evidence="1" type="ORF">M9H77_04222</name>
</gene>
<dbReference type="EMBL" id="CM044701">
    <property type="protein sequence ID" value="KAI5682994.1"/>
    <property type="molecule type" value="Genomic_DNA"/>
</dbReference>
<keyword evidence="2" id="KW-1185">Reference proteome</keyword>
<accession>A0ACC0CDY6</accession>
<reference evidence="2" key="1">
    <citation type="journal article" date="2023" name="Nat. Plants">
        <title>Single-cell RNA sequencing provides a high-resolution roadmap for understanding the multicellular compartmentation of specialized metabolism.</title>
        <authorList>
            <person name="Sun S."/>
            <person name="Shen X."/>
            <person name="Li Y."/>
            <person name="Li Y."/>
            <person name="Wang S."/>
            <person name="Li R."/>
            <person name="Zhang H."/>
            <person name="Shen G."/>
            <person name="Guo B."/>
            <person name="Wei J."/>
            <person name="Xu J."/>
            <person name="St-Pierre B."/>
            <person name="Chen S."/>
            <person name="Sun C."/>
        </authorList>
    </citation>
    <scope>NUCLEOTIDE SEQUENCE [LARGE SCALE GENOMIC DNA]</scope>
</reference>
<protein>
    <submittedName>
        <fullName evidence="1">Uncharacterized protein</fullName>
    </submittedName>
</protein>
<name>A0ACC0CDY6_CATRO</name>